<dbReference type="SUPFAM" id="SSF51294">
    <property type="entry name" value="Hedgehog/intein (Hint) domain"/>
    <property type="match status" value="1"/>
</dbReference>
<dbReference type="Proteomes" id="UP000183805">
    <property type="component" value="Unassembled WGS sequence"/>
</dbReference>
<dbReference type="SMART" id="SM00470">
    <property type="entry name" value="ParB"/>
    <property type="match status" value="1"/>
</dbReference>
<dbReference type="InterPro" id="IPR030934">
    <property type="entry name" value="Intein_C"/>
</dbReference>
<feature type="domain" description="ParB-like N-terminal" evidence="2">
    <location>
        <begin position="258"/>
        <end position="339"/>
    </location>
</feature>
<dbReference type="RefSeq" id="WP_074988745.1">
    <property type="nucleotide sequence ID" value="NZ_FPAZ01000004.1"/>
</dbReference>
<dbReference type="InterPro" id="IPR036086">
    <property type="entry name" value="ParB/Sulfiredoxin_sf"/>
</dbReference>
<dbReference type="Gene3D" id="3.90.1530.10">
    <property type="entry name" value="Conserved hypothetical protein from pyrococcus furiosus pfu- 392566-001, ParB domain"/>
    <property type="match status" value="1"/>
</dbReference>
<dbReference type="PROSITE" id="PS50818">
    <property type="entry name" value="INTEIN_C_TER"/>
    <property type="match status" value="1"/>
</dbReference>
<evidence type="ECO:0000313" key="3">
    <source>
        <dbReference type="EMBL" id="SFT53060.1"/>
    </source>
</evidence>
<dbReference type="CDD" id="cd00081">
    <property type="entry name" value="Hint"/>
    <property type="match status" value="1"/>
</dbReference>
<name>A0ABY1GG99_9GAMM</name>
<dbReference type="EMBL" id="FPAZ01000004">
    <property type="protein sequence ID" value="SFT53060.1"/>
    <property type="molecule type" value="Genomic_DNA"/>
</dbReference>
<accession>A0ABY1GG99</accession>
<keyword evidence="4" id="KW-1185">Reference proteome</keyword>
<dbReference type="SMART" id="SM00306">
    <property type="entry name" value="HintN"/>
    <property type="match status" value="1"/>
</dbReference>
<evidence type="ECO:0000313" key="4">
    <source>
        <dbReference type="Proteomes" id="UP000183805"/>
    </source>
</evidence>
<dbReference type="InterPro" id="IPR003587">
    <property type="entry name" value="Hint_dom_N"/>
</dbReference>
<dbReference type="Gene3D" id="2.180.10.10">
    <property type="entry name" value="RHS repeat-associated core"/>
    <property type="match status" value="1"/>
</dbReference>
<gene>
    <name evidence="3" type="ORF">SAMN04487854_104108</name>
</gene>
<proteinExistence type="predicted"/>
<dbReference type="PROSITE" id="PS50817">
    <property type="entry name" value="INTEIN_N_TER"/>
    <property type="match status" value="1"/>
</dbReference>
<protein>
    <submittedName>
        <fullName evidence="3">Intein N-terminal splicing region/RHS repeat-associated core domain-containing protein</fullName>
    </submittedName>
</protein>
<dbReference type="Gene3D" id="2.170.16.10">
    <property type="entry name" value="Hedgehog/Intein (Hint) domain"/>
    <property type="match status" value="1"/>
</dbReference>
<organism evidence="3 4">
    <name type="scientific">Pseudoalteromonas lipolytica</name>
    <dbReference type="NCBI Taxonomy" id="570156"/>
    <lineage>
        <taxon>Bacteria</taxon>
        <taxon>Pseudomonadati</taxon>
        <taxon>Pseudomonadota</taxon>
        <taxon>Gammaproteobacteria</taxon>
        <taxon>Alteromonadales</taxon>
        <taxon>Pseudoalteromonadaceae</taxon>
        <taxon>Pseudoalteromonas</taxon>
    </lineage>
</organism>
<dbReference type="InterPro" id="IPR006141">
    <property type="entry name" value="Intein_N"/>
</dbReference>
<dbReference type="InterPro" id="IPR003115">
    <property type="entry name" value="ParB_N"/>
</dbReference>
<feature type="domain" description="Hint" evidence="1">
    <location>
        <begin position="109"/>
        <end position="208"/>
    </location>
</feature>
<dbReference type="Pfam" id="PF07591">
    <property type="entry name" value="PT-HINT"/>
    <property type="match status" value="1"/>
</dbReference>
<comment type="caution">
    <text evidence="3">The sequence shown here is derived from an EMBL/GenBank/DDBJ whole genome shotgun (WGS) entry which is preliminary data.</text>
</comment>
<evidence type="ECO:0000259" key="2">
    <source>
        <dbReference type="SMART" id="SM00470"/>
    </source>
</evidence>
<sequence>MLSYGRFYSNDPVGWTPSNPVMSFNRYLYVNNNPYKYTDPNGEFLDAIVDLGFIAYDLYDTATNGVNATNSASLGANVAGLFIPGATGLGLAARAGDKGVDAANALRRTCCFVAGTQVLTEGGYKNIEDVKLGEKLWAKNTETGEQDWKPVTKIFVEPDRGIFEIKLVAGDGFEQKIQATDDHPFYVLGKGWKQTIELKAGDKIETDGNGSMEVISVIDEQRVDLTYNFTVADFHTYYVTKQNVLVHNCNSGWTSKTEMVDPKNLVPTQSKSEMSGSQVKKLTKNMEKNGFVQKAGDDPVSAVKNPATGKLELQDGHHRTAAAKNAKVDKIPVEVWEKSQ</sequence>
<dbReference type="SUPFAM" id="SSF110849">
    <property type="entry name" value="ParB/Sulfiredoxin"/>
    <property type="match status" value="1"/>
</dbReference>
<evidence type="ECO:0000259" key="1">
    <source>
        <dbReference type="SMART" id="SM00306"/>
    </source>
</evidence>
<dbReference type="CDD" id="cd16387">
    <property type="entry name" value="ParB_N_Srx"/>
    <property type="match status" value="1"/>
</dbReference>
<reference evidence="3 4" key="1">
    <citation type="submission" date="2016-10" db="EMBL/GenBank/DDBJ databases">
        <authorList>
            <person name="Varghese N."/>
            <person name="Submissions S."/>
        </authorList>
    </citation>
    <scope>NUCLEOTIDE SEQUENCE [LARGE SCALE GENOMIC DNA]</scope>
    <source>
        <strain evidence="3 4">CGMCC 1.8499</strain>
    </source>
</reference>
<dbReference type="InterPro" id="IPR036844">
    <property type="entry name" value="Hint_dom_sf"/>
</dbReference>